<organism evidence="3 4">
    <name type="scientific">Candidatus Collierbacteria bacterium GW2011_GWB2_45_17</name>
    <dbReference type="NCBI Taxonomy" id="1618388"/>
    <lineage>
        <taxon>Bacteria</taxon>
        <taxon>Candidatus Collieribacteriota</taxon>
    </lineage>
</organism>
<evidence type="ECO:0000313" key="3">
    <source>
        <dbReference type="EMBL" id="KKT99680.1"/>
    </source>
</evidence>
<sequence>MLTKVEVQKLLDKAISDHDLVIYQKMAQAISDNNIKLFNVLARREAIKESYVTKEQLQETVSNLQNTMDKMYGLLKKHDQEQTVMSHQVNSHESRISKLEVALT</sequence>
<name>A0A837IE21_9BACT</name>
<evidence type="ECO:0000313" key="4">
    <source>
        <dbReference type="Proteomes" id="UP000034078"/>
    </source>
</evidence>
<dbReference type="EMBL" id="LCKO01000008">
    <property type="protein sequence ID" value="KKT99680.1"/>
    <property type="molecule type" value="Genomic_DNA"/>
</dbReference>
<accession>A0A837IE21</accession>
<comment type="caution">
    <text evidence="3">The sequence shown here is derived from an EMBL/GenBank/DDBJ whole genome shotgun (WGS) entry which is preliminary data.</text>
</comment>
<feature type="region of interest" description="Disordered" evidence="2">
    <location>
        <begin position="84"/>
        <end position="104"/>
    </location>
</feature>
<evidence type="ECO:0000256" key="1">
    <source>
        <dbReference type="SAM" id="Coils"/>
    </source>
</evidence>
<dbReference type="Proteomes" id="UP000034078">
    <property type="component" value="Unassembled WGS sequence"/>
</dbReference>
<feature type="coiled-coil region" evidence="1">
    <location>
        <begin position="47"/>
        <end position="74"/>
    </location>
</feature>
<proteinExistence type="predicted"/>
<gene>
    <name evidence="3" type="ORF">UX01_C0008G0048</name>
</gene>
<dbReference type="AlphaFoldDB" id="A0A837IE21"/>
<protein>
    <submittedName>
        <fullName evidence="3">Uncharacterized protein</fullName>
    </submittedName>
</protein>
<evidence type="ECO:0000256" key="2">
    <source>
        <dbReference type="SAM" id="MobiDB-lite"/>
    </source>
</evidence>
<reference evidence="3 4" key="1">
    <citation type="journal article" date="2015" name="Nature">
        <title>rRNA introns, odd ribosomes, and small enigmatic genomes across a large radiation of phyla.</title>
        <authorList>
            <person name="Brown C.T."/>
            <person name="Hug L.A."/>
            <person name="Thomas B.C."/>
            <person name="Sharon I."/>
            <person name="Castelle C.J."/>
            <person name="Singh A."/>
            <person name="Wilkins M.J."/>
            <person name="Williams K.H."/>
            <person name="Banfield J.F."/>
        </authorList>
    </citation>
    <scope>NUCLEOTIDE SEQUENCE [LARGE SCALE GENOMIC DNA]</scope>
</reference>
<keyword evidence="1" id="KW-0175">Coiled coil</keyword>